<keyword evidence="2" id="KW-1185">Reference proteome</keyword>
<accession>A0A9D4LLP8</accession>
<name>A0A9D4LLP8_DREPO</name>
<proteinExistence type="predicted"/>
<dbReference type="AlphaFoldDB" id="A0A9D4LLP8"/>
<protein>
    <submittedName>
        <fullName evidence="1">Uncharacterized protein</fullName>
    </submittedName>
</protein>
<evidence type="ECO:0000313" key="2">
    <source>
        <dbReference type="Proteomes" id="UP000828390"/>
    </source>
</evidence>
<organism evidence="1 2">
    <name type="scientific">Dreissena polymorpha</name>
    <name type="common">Zebra mussel</name>
    <name type="synonym">Mytilus polymorpha</name>
    <dbReference type="NCBI Taxonomy" id="45954"/>
    <lineage>
        <taxon>Eukaryota</taxon>
        <taxon>Metazoa</taxon>
        <taxon>Spiralia</taxon>
        <taxon>Lophotrochozoa</taxon>
        <taxon>Mollusca</taxon>
        <taxon>Bivalvia</taxon>
        <taxon>Autobranchia</taxon>
        <taxon>Heteroconchia</taxon>
        <taxon>Euheterodonta</taxon>
        <taxon>Imparidentia</taxon>
        <taxon>Neoheterodontei</taxon>
        <taxon>Myida</taxon>
        <taxon>Dreissenoidea</taxon>
        <taxon>Dreissenidae</taxon>
        <taxon>Dreissena</taxon>
    </lineage>
</organism>
<gene>
    <name evidence="1" type="ORF">DPMN_023737</name>
</gene>
<dbReference type="EMBL" id="JAIWYP010000002">
    <property type="protein sequence ID" value="KAH3860813.1"/>
    <property type="molecule type" value="Genomic_DNA"/>
</dbReference>
<evidence type="ECO:0000313" key="1">
    <source>
        <dbReference type="EMBL" id="KAH3860813.1"/>
    </source>
</evidence>
<dbReference type="Proteomes" id="UP000828390">
    <property type="component" value="Unassembled WGS sequence"/>
</dbReference>
<reference evidence="1" key="1">
    <citation type="journal article" date="2019" name="bioRxiv">
        <title>The Genome of the Zebra Mussel, Dreissena polymorpha: A Resource for Invasive Species Research.</title>
        <authorList>
            <person name="McCartney M.A."/>
            <person name="Auch B."/>
            <person name="Kono T."/>
            <person name="Mallez S."/>
            <person name="Zhang Y."/>
            <person name="Obille A."/>
            <person name="Becker A."/>
            <person name="Abrahante J.E."/>
            <person name="Garbe J."/>
            <person name="Badalamenti J.P."/>
            <person name="Herman A."/>
            <person name="Mangelson H."/>
            <person name="Liachko I."/>
            <person name="Sullivan S."/>
            <person name="Sone E.D."/>
            <person name="Koren S."/>
            <person name="Silverstein K.A.T."/>
            <person name="Beckman K.B."/>
            <person name="Gohl D.M."/>
        </authorList>
    </citation>
    <scope>NUCLEOTIDE SEQUENCE</scope>
    <source>
        <strain evidence="1">Duluth1</strain>
        <tissue evidence="1">Whole animal</tissue>
    </source>
</reference>
<reference evidence="1" key="2">
    <citation type="submission" date="2020-11" db="EMBL/GenBank/DDBJ databases">
        <authorList>
            <person name="McCartney M.A."/>
            <person name="Auch B."/>
            <person name="Kono T."/>
            <person name="Mallez S."/>
            <person name="Becker A."/>
            <person name="Gohl D.M."/>
            <person name="Silverstein K.A.T."/>
            <person name="Koren S."/>
            <person name="Bechman K.B."/>
            <person name="Herman A."/>
            <person name="Abrahante J.E."/>
            <person name="Garbe J."/>
        </authorList>
    </citation>
    <scope>NUCLEOTIDE SEQUENCE</scope>
    <source>
        <strain evidence="1">Duluth1</strain>
        <tissue evidence="1">Whole animal</tissue>
    </source>
</reference>
<comment type="caution">
    <text evidence="1">The sequence shown here is derived from an EMBL/GenBank/DDBJ whole genome shotgun (WGS) entry which is preliminary data.</text>
</comment>
<sequence>MIPRIGKAYLIYLKEKQTLFILKQPIDIIKTNVLTKFRAEELTRINSPTPDGCFLTEGTFFKLIQDSIKTNFLTNVTFRVKNAPPPGGHTHLLTKIYEDGTINVTSRVLTSHIWQNTSPPGGHVFQQTRIILKLN</sequence>